<gene>
    <name evidence="2" type="ORF">MACH16_13810</name>
</gene>
<evidence type="ECO:0000256" key="1">
    <source>
        <dbReference type="SAM" id="MobiDB-lite"/>
    </source>
</evidence>
<evidence type="ECO:0000313" key="2">
    <source>
        <dbReference type="EMBL" id="BDX02633.1"/>
    </source>
</evidence>
<dbReference type="RefSeq" id="WP_338266541.1">
    <property type="nucleotide sequence ID" value="NZ_AP027271.1"/>
</dbReference>
<protein>
    <submittedName>
        <fullName evidence="2">Uncharacterized protein</fullName>
    </submittedName>
</protein>
<dbReference type="EMBL" id="AP027271">
    <property type="protein sequence ID" value="BDX02633.1"/>
    <property type="molecule type" value="Genomic_DNA"/>
</dbReference>
<name>A0ABM8FC26_9GAMM</name>
<reference evidence="2 3" key="1">
    <citation type="submission" date="2023-01" db="EMBL/GenBank/DDBJ databases">
        <title>Complete genome sequence of Marinomonas pontica strain 200518_36.</title>
        <authorList>
            <person name="Ueki S."/>
            <person name="Gajardo G."/>
            <person name="Maruyama F."/>
        </authorList>
    </citation>
    <scope>NUCLEOTIDE SEQUENCE [LARGE SCALE GENOMIC DNA]</scope>
    <source>
        <strain evidence="2 3">200518_36</strain>
    </source>
</reference>
<proteinExistence type="predicted"/>
<dbReference type="Proteomes" id="UP001307608">
    <property type="component" value="Chromosome"/>
</dbReference>
<accession>A0ABM8FC26</accession>
<keyword evidence="3" id="KW-1185">Reference proteome</keyword>
<organism evidence="2 3">
    <name type="scientific">Marinomonas pontica</name>
    <dbReference type="NCBI Taxonomy" id="264739"/>
    <lineage>
        <taxon>Bacteria</taxon>
        <taxon>Pseudomonadati</taxon>
        <taxon>Pseudomonadota</taxon>
        <taxon>Gammaproteobacteria</taxon>
        <taxon>Oceanospirillales</taxon>
        <taxon>Oceanospirillaceae</taxon>
        <taxon>Marinomonas</taxon>
    </lineage>
</organism>
<sequence>MLLNSTQIFTPSNSALSTEFYSLSDGYDEYDEYDNESDDEEFYGDLEEGDDDYWDDSSDD</sequence>
<evidence type="ECO:0000313" key="3">
    <source>
        <dbReference type="Proteomes" id="UP001307608"/>
    </source>
</evidence>
<feature type="region of interest" description="Disordered" evidence="1">
    <location>
        <begin position="27"/>
        <end position="60"/>
    </location>
</feature>